<reference evidence="2" key="1">
    <citation type="journal article" date="2022" name="bioRxiv">
        <title>Sequencing and chromosome-scale assembly of the giantPleurodeles waltlgenome.</title>
        <authorList>
            <person name="Brown T."/>
            <person name="Elewa A."/>
            <person name="Iarovenko S."/>
            <person name="Subramanian E."/>
            <person name="Araus A.J."/>
            <person name="Petzold A."/>
            <person name="Susuki M."/>
            <person name="Suzuki K.-i.T."/>
            <person name="Hayashi T."/>
            <person name="Toyoda A."/>
            <person name="Oliveira C."/>
            <person name="Osipova E."/>
            <person name="Leigh N.D."/>
            <person name="Simon A."/>
            <person name="Yun M.H."/>
        </authorList>
    </citation>
    <scope>NUCLEOTIDE SEQUENCE</scope>
    <source>
        <strain evidence="2">20211129_DDA</strain>
        <tissue evidence="2">Liver</tissue>
    </source>
</reference>
<dbReference type="EMBL" id="JANPWB010000015">
    <property type="protein sequence ID" value="KAJ1088274.1"/>
    <property type="molecule type" value="Genomic_DNA"/>
</dbReference>
<protein>
    <submittedName>
        <fullName evidence="2">Uncharacterized protein</fullName>
    </submittedName>
</protein>
<evidence type="ECO:0000313" key="2">
    <source>
        <dbReference type="EMBL" id="KAJ1088274.1"/>
    </source>
</evidence>
<sequence length="129" mass="15361">MPTPRVERRKARRSTLGLRLSHWQQFTPRLRKKAAESPAIQKTDRRPHQGPFRGRHGSRRYDRMTIKEFNMMGEVQKEAQHIPFSCILILDTSLNEEGNNDEKVDRSLVIKKTDLMEKLRRRWEEGLRP</sequence>
<name>A0AAV7LCK3_PLEWA</name>
<comment type="caution">
    <text evidence="2">The sequence shown here is derived from an EMBL/GenBank/DDBJ whole genome shotgun (WGS) entry which is preliminary data.</text>
</comment>
<dbReference type="Proteomes" id="UP001066276">
    <property type="component" value="Chromosome 11"/>
</dbReference>
<gene>
    <name evidence="2" type="ORF">NDU88_001432</name>
</gene>
<feature type="region of interest" description="Disordered" evidence="1">
    <location>
        <begin position="28"/>
        <end position="60"/>
    </location>
</feature>
<proteinExistence type="predicted"/>
<organism evidence="2 3">
    <name type="scientific">Pleurodeles waltl</name>
    <name type="common">Iberian ribbed newt</name>
    <dbReference type="NCBI Taxonomy" id="8319"/>
    <lineage>
        <taxon>Eukaryota</taxon>
        <taxon>Metazoa</taxon>
        <taxon>Chordata</taxon>
        <taxon>Craniata</taxon>
        <taxon>Vertebrata</taxon>
        <taxon>Euteleostomi</taxon>
        <taxon>Amphibia</taxon>
        <taxon>Batrachia</taxon>
        <taxon>Caudata</taxon>
        <taxon>Salamandroidea</taxon>
        <taxon>Salamandridae</taxon>
        <taxon>Pleurodelinae</taxon>
        <taxon>Pleurodeles</taxon>
    </lineage>
</organism>
<dbReference type="AlphaFoldDB" id="A0AAV7LCK3"/>
<keyword evidence="3" id="KW-1185">Reference proteome</keyword>
<evidence type="ECO:0000313" key="3">
    <source>
        <dbReference type="Proteomes" id="UP001066276"/>
    </source>
</evidence>
<accession>A0AAV7LCK3</accession>
<evidence type="ECO:0000256" key="1">
    <source>
        <dbReference type="SAM" id="MobiDB-lite"/>
    </source>
</evidence>